<dbReference type="MGI" id="MGI:3041195">
    <property type="gene designation" value="Exoc3l"/>
</dbReference>
<protein>
    <submittedName>
        <fullName evidence="1">Exocyst complex component 3-like</fullName>
    </submittedName>
</protein>
<dbReference type="AGR" id="MGI:3041195"/>
<sequence length="39" mass="3985">MDSKIQPTLRPVSGAVLPGRCADWCVAADPSPRGCAGNS</sequence>
<dbReference type="AlphaFoldDB" id="A0A1D5RLD9"/>
<evidence type="ECO:0000313" key="2">
    <source>
        <dbReference type="MGI" id="MGI:3041195"/>
    </source>
</evidence>
<evidence type="ECO:0000313" key="3">
    <source>
        <dbReference type="Proteomes" id="UP000000589"/>
    </source>
</evidence>
<evidence type="ECO:0000313" key="1">
    <source>
        <dbReference type="Ensembl" id="ENSMUSP00000148327.2"/>
    </source>
</evidence>
<organism evidence="1 3">
    <name type="scientific">Mus musculus</name>
    <name type="common">Mouse</name>
    <dbReference type="NCBI Taxonomy" id="10090"/>
    <lineage>
        <taxon>Eukaryota</taxon>
        <taxon>Metazoa</taxon>
        <taxon>Chordata</taxon>
        <taxon>Craniata</taxon>
        <taxon>Vertebrata</taxon>
        <taxon>Euteleostomi</taxon>
        <taxon>Mammalia</taxon>
        <taxon>Eutheria</taxon>
        <taxon>Euarchontoglires</taxon>
        <taxon>Glires</taxon>
        <taxon>Rodentia</taxon>
        <taxon>Myomorpha</taxon>
        <taxon>Muroidea</taxon>
        <taxon>Muridae</taxon>
        <taxon>Murinae</taxon>
        <taxon>Mus</taxon>
        <taxon>Mus</taxon>
    </lineage>
</organism>
<dbReference type="Bgee" id="ENSMUSG00000043251">
    <property type="expression patterns" value="Expressed in yolk sac and 73 other cell types or tissues"/>
</dbReference>
<proteinExistence type="predicted"/>
<dbReference type="Proteomes" id="UP000000589">
    <property type="component" value="Chromosome 8"/>
</dbReference>
<reference evidence="1 3" key="1">
    <citation type="journal article" date="2009" name="PLoS Biol.">
        <title>Lineage-specific biology revealed by a finished genome assembly of the mouse.</title>
        <authorList>
            <consortium name="Mouse Genome Sequencing Consortium"/>
            <person name="Church D.M."/>
            <person name="Goodstadt L."/>
            <person name="Hillier L.W."/>
            <person name="Zody M.C."/>
            <person name="Goldstein S."/>
            <person name="She X."/>
            <person name="Bult C.J."/>
            <person name="Agarwala R."/>
            <person name="Cherry J.L."/>
            <person name="DiCuccio M."/>
            <person name="Hlavina W."/>
            <person name="Kapustin Y."/>
            <person name="Meric P."/>
            <person name="Maglott D."/>
            <person name="Birtle Z."/>
            <person name="Marques A.C."/>
            <person name="Graves T."/>
            <person name="Zhou S."/>
            <person name="Teague B."/>
            <person name="Potamousis K."/>
            <person name="Churas C."/>
            <person name="Place M."/>
            <person name="Herschleb J."/>
            <person name="Runnheim R."/>
            <person name="Forrest D."/>
            <person name="Amos-Landgraf J."/>
            <person name="Schwartz D.C."/>
            <person name="Cheng Z."/>
            <person name="Lindblad-Toh K."/>
            <person name="Eichler E.E."/>
            <person name="Ponting C.P."/>
        </authorList>
    </citation>
    <scope>NUCLEOTIDE SEQUENCE [LARGE SCALE GENOMIC DNA]</scope>
    <source>
        <strain evidence="1 3">C57BL/6J</strain>
    </source>
</reference>
<reference evidence="1" key="4">
    <citation type="submission" date="2025-09" db="UniProtKB">
        <authorList>
            <consortium name="Ensembl"/>
        </authorList>
    </citation>
    <scope>IDENTIFICATION</scope>
    <source>
        <strain evidence="1">C57BL/6J</strain>
    </source>
</reference>
<name>A0A1D5RLD9_MOUSE</name>
<reference evidence="1 3" key="2">
    <citation type="journal article" date="2011" name="PLoS Biol.">
        <title>Modernizing reference genome assemblies.</title>
        <authorList>
            <person name="Church D.M."/>
            <person name="Schneider V.A."/>
            <person name="Graves T."/>
            <person name="Auger K."/>
            <person name="Cunningham F."/>
            <person name="Bouk N."/>
            <person name="Chen H.C."/>
            <person name="Agarwala R."/>
            <person name="McLaren W.M."/>
            <person name="Ritchie G.R."/>
            <person name="Albracht D."/>
            <person name="Kremitzki M."/>
            <person name="Rock S."/>
            <person name="Kotkiewicz H."/>
            <person name="Kremitzki C."/>
            <person name="Wollam A."/>
            <person name="Trani L."/>
            <person name="Fulton L."/>
            <person name="Fulton R."/>
            <person name="Matthews L."/>
            <person name="Whitehead S."/>
            <person name="Chow W."/>
            <person name="Torrance J."/>
            <person name="Dunn M."/>
            <person name="Harden G."/>
            <person name="Threadgold G."/>
            <person name="Wood J."/>
            <person name="Collins J."/>
            <person name="Heath P."/>
            <person name="Griffiths G."/>
            <person name="Pelan S."/>
            <person name="Grafham D."/>
            <person name="Eichler E.E."/>
            <person name="Weinstock G."/>
            <person name="Mardis E.R."/>
            <person name="Wilson R.K."/>
            <person name="Howe K."/>
            <person name="Flicek P."/>
            <person name="Hubbard T."/>
        </authorList>
    </citation>
    <scope>NUCLEOTIDE SEQUENCE [LARGE SCALE GENOMIC DNA]</scope>
    <source>
        <strain evidence="1 3">C57BL/6J</strain>
    </source>
</reference>
<reference evidence="1" key="3">
    <citation type="submission" date="2025-08" db="UniProtKB">
        <authorList>
            <consortium name="Ensembl"/>
        </authorList>
    </citation>
    <scope>IDENTIFICATION</scope>
    <source>
        <strain evidence="1">C57BL/6J</strain>
    </source>
</reference>
<dbReference type="ExpressionAtlas" id="A0A1D5RLD9">
    <property type="expression patterns" value="baseline and differential"/>
</dbReference>
<dbReference type="Ensembl" id="ENSMUST00000212777.2">
    <property type="protein sequence ID" value="ENSMUSP00000148327.2"/>
    <property type="gene ID" value="ENSMUSG00000043251.7"/>
</dbReference>
<accession>A0A1D5RLD9</accession>
<keyword evidence="3" id="KW-1185">Reference proteome</keyword>
<dbReference type="VEuPathDB" id="HostDB:ENSMUSG00000043251"/>
<dbReference type="OrthoDB" id="10047020at2759"/>
<dbReference type="Antibodypedia" id="29440">
    <property type="antibodies" value="67 antibodies from 16 providers"/>
</dbReference>
<dbReference type="GeneTree" id="ENSGT01030000234613"/>
<gene>
    <name evidence="1 2" type="primary">Exoc3l</name>
</gene>